<name>A0A3N9WHY2_9ACTN</name>
<evidence type="ECO:0000313" key="3">
    <source>
        <dbReference type="Proteomes" id="UP000282312"/>
    </source>
</evidence>
<dbReference type="AlphaFoldDB" id="A0A3N9WHY2"/>
<evidence type="ECO:0000313" key="2">
    <source>
        <dbReference type="EMBL" id="RQX00504.1"/>
    </source>
</evidence>
<dbReference type="OrthoDB" id="3385315at2"/>
<protein>
    <submittedName>
        <fullName evidence="2">Uncharacterized protein</fullName>
    </submittedName>
</protein>
<reference evidence="2 3" key="1">
    <citation type="submission" date="2018-05" db="EMBL/GenBank/DDBJ databases">
        <title>Micromonospora from Atacama Desert.</title>
        <authorList>
            <person name="Carro L."/>
            <person name="Goodfellow M."/>
            <person name="Klenk H.-P."/>
        </authorList>
    </citation>
    <scope>NUCLEOTIDE SEQUENCE [LARGE SCALE GENOMIC DNA]</scope>
    <source>
        <strain evidence="2 3">LB39</strain>
    </source>
</reference>
<organism evidence="2 3">
    <name type="scientific">Micromonospora inaquosa</name>
    <dbReference type="NCBI Taxonomy" id="2203716"/>
    <lineage>
        <taxon>Bacteria</taxon>
        <taxon>Bacillati</taxon>
        <taxon>Actinomycetota</taxon>
        <taxon>Actinomycetes</taxon>
        <taxon>Micromonosporales</taxon>
        <taxon>Micromonosporaceae</taxon>
        <taxon>Micromonospora</taxon>
    </lineage>
</organism>
<sequence>MTERDEALSELRAGGILNALRWIQESAHARATQDFDPATGHDQAVLGFNAFKLMCDRHDRVFSCQRFALGSPSPEAGEGFDVLVEGLTQSDIDTMPSIAPGSVVRSNLSQSPGWRFGRWRWLLASFEFGEIDRIPWPRKSPTKRKVAAQPHPDQFMLLGVDGTSISDAFATIGDLAGDEVEDDAITLVLAHSLDRHTGLSELYVGRSALNPGGALAWHWKEPLIGGPGGTPGTGLKPGPRQPIAPQTNNVPDAPVRLRSKSAEGPRDQAASGA</sequence>
<accession>A0A3N9WHY2</accession>
<evidence type="ECO:0000256" key="1">
    <source>
        <dbReference type="SAM" id="MobiDB-lite"/>
    </source>
</evidence>
<gene>
    <name evidence="2" type="ORF">DLJ59_21180</name>
</gene>
<proteinExistence type="predicted"/>
<comment type="caution">
    <text evidence="2">The sequence shown here is derived from an EMBL/GenBank/DDBJ whole genome shotgun (WGS) entry which is preliminary data.</text>
</comment>
<feature type="region of interest" description="Disordered" evidence="1">
    <location>
        <begin position="225"/>
        <end position="273"/>
    </location>
</feature>
<dbReference type="RefSeq" id="WP_124774367.1">
    <property type="nucleotide sequence ID" value="NZ_QGSZ01000241.1"/>
</dbReference>
<keyword evidence="3" id="KW-1185">Reference proteome</keyword>
<dbReference type="EMBL" id="QGSZ01000241">
    <property type="protein sequence ID" value="RQX00504.1"/>
    <property type="molecule type" value="Genomic_DNA"/>
</dbReference>
<dbReference type="Proteomes" id="UP000282312">
    <property type="component" value="Unassembled WGS sequence"/>
</dbReference>